<comment type="similarity">
    <text evidence="2">Belongs to the AlaDH/PNT family.</text>
</comment>
<name>A0A5J6MQG3_9PROT</name>
<dbReference type="SUPFAM" id="SSF52283">
    <property type="entry name" value="Formate/glycerate dehydrogenase catalytic domain-like"/>
    <property type="match status" value="1"/>
</dbReference>
<comment type="catalytic activity">
    <reaction evidence="8">
        <text>NAD(+) + NADPH + H(+)(in) = NADH + NADP(+) + H(+)(out)</text>
        <dbReference type="Rhea" id="RHEA:47992"/>
        <dbReference type="ChEBI" id="CHEBI:15378"/>
        <dbReference type="ChEBI" id="CHEBI:57540"/>
        <dbReference type="ChEBI" id="CHEBI:57783"/>
        <dbReference type="ChEBI" id="CHEBI:57945"/>
        <dbReference type="ChEBI" id="CHEBI:58349"/>
        <dbReference type="EC" id="7.1.1.1"/>
    </reaction>
</comment>
<sequence>MAVSPDTVKKYVGLGASVVIETGAGGGANISDEAYKAAGAEIAPDEASALKDADLVLKVQRPLTAAEGGPDELALMKSGAVLVGILSPHGAKDQVQQYAAKGVVAFAMEMMPRITRAQVMDVLSSQSNLAGYKAVVDAAAEFGRAFPMMMTAAGTIAPARVLVMGAGVAGLQAIATARRLGAIVSATDVRPAAKEQVESLGATFVAVMDEEFKQAETAGGYAKEMSDAYKQKQAALTAETIKKQDIVITTALIPGRKAPVLVSEEMVKTMKPGSVIVDLAVEQGGNCPIAEPGKVVVKHGVTIVGHLNLPSRLAADASSLYARNLLAFVSLMIDKETKGLKINWDDEIIKGTGLTRDGKVVHPALAG</sequence>
<evidence type="ECO:0000256" key="10">
    <source>
        <dbReference type="ARBA" id="ARBA00071353"/>
    </source>
</evidence>
<protein>
    <recommendedName>
        <fullName evidence="10">NAD(P) transhydrogenase subunit alpha part 1</fullName>
        <ecNumber evidence="3">7.1.1.1</ecNumber>
    </recommendedName>
    <alternativeName>
        <fullName evidence="14">Nicotinamide nucleotide transhydrogenase subunit alpha 1</fullName>
    </alternativeName>
    <alternativeName>
        <fullName evidence="12">Proton-translocating transhydrogenase component 1</fullName>
    </alternativeName>
    <alternativeName>
        <fullName evidence="11">Pyridine nucleotide transhydrogenase subunit alpha 1</fullName>
    </alternativeName>
    <alternativeName>
        <fullName evidence="13">dI</fullName>
    </alternativeName>
</protein>
<feature type="domain" description="Alanine dehydrogenase/pyridine nucleotide transhydrogenase N-terminal" evidence="16">
    <location>
        <begin position="2"/>
        <end position="130"/>
    </location>
</feature>
<evidence type="ECO:0000313" key="17">
    <source>
        <dbReference type="EMBL" id="QEX18865.1"/>
    </source>
</evidence>
<evidence type="ECO:0000256" key="3">
    <source>
        <dbReference type="ARBA" id="ARBA00012943"/>
    </source>
</evidence>
<reference evidence="17 18" key="1">
    <citation type="submission" date="2019-08" db="EMBL/GenBank/DDBJ databases">
        <title>Hyperibacter terrae gen. nov., sp. nov. and Hyperibacter viscosus sp. nov., two new members in the family Rhodospirillaceae isolated from the rhizosphere of Hypericum perforatum.</title>
        <authorList>
            <person name="Noviana Z."/>
        </authorList>
    </citation>
    <scope>NUCLEOTIDE SEQUENCE [LARGE SCALE GENOMIC DNA]</scope>
    <source>
        <strain evidence="17 18">R5913</strain>
    </source>
</reference>
<feature type="domain" description="Alanine dehydrogenase/pyridine nucleotide transhydrogenase NAD(H)-binding" evidence="15">
    <location>
        <begin position="139"/>
        <end position="305"/>
    </location>
</feature>
<evidence type="ECO:0000256" key="1">
    <source>
        <dbReference type="ARBA" id="ARBA00003943"/>
    </source>
</evidence>
<evidence type="ECO:0000259" key="16">
    <source>
        <dbReference type="SMART" id="SM01003"/>
    </source>
</evidence>
<dbReference type="InterPro" id="IPR007698">
    <property type="entry name" value="AlaDH/PNT_NAD(H)-bd"/>
</dbReference>
<evidence type="ECO:0000256" key="6">
    <source>
        <dbReference type="ARBA" id="ARBA00022967"/>
    </source>
</evidence>
<dbReference type="Proteomes" id="UP000326202">
    <property type="component" value="Chromosome"/>
</dbReference>
<dbReference type="Pfam" id="PF01262">
    <property type="entry name" value="AlaDh_PNT_C"/>
    <property type="match status" value="1"/>
</dbReference>
<evidence type="ECO:0000256" key="8">
    <source>
        <dbReference type="ARBA" id="ARBA00048202"/>
    </source>
</evidence>
<dbReference type="SUPFAM" id="SSF51735">
    <property type="entry name" value="NAD(P)-binding Rossmann-fold domains"/>
    <property type="match status" value="1"/>
</dbReference>
<dbReference type="InterPro" id="IPR036291">
    <property type="entry name" value="NAD(P)-bd_dom_sf"/>
</dbReference>
<evidence type="ECO:0000256" key="14">
    <source>
        <dbReference type="ARBA" id="ARBA00084087"/>
    </source>
</evidence>
<evidence type="ECO:0000256" key="7">
    <source>
        <dbReference type="ARBA" id="ARBA00023027"/>
    </source>
</evidence>
<dbReference type="InterPro" id="IPR008143">
    <property type="entry name" value="Ala_DH/PNT_CS2"/>
</dbReference>
<dbReference type="PROSITE" id="PS00837">
    <property type="entry name" value="ALADH_PNT_2"/>
    <property type="match status" value="1"/>
</dbReference>
<dbReference type="GO" id="GO:0016491">
    <property type="term" value="F:oxidoreductase activity"/>
    <property type="evidence" value="ECO:0007669"/>
    <property type="project" value="InterPro"/>
</dbReference>
<dbReference type="PANTHER" id="PTHR10160:SF19">
    <property type="entry name" value="PROTON-TRANSLOCATING NAD(P)(+) TRANSHYDROGENASE"/>
    <property type="match status" value="1"/>
</dbReference>
<accession>A0A5J6MQG3</accession>
<dbReference type="KEGG" id="htq:FRZ44_41760"/>
<dbReference type="PANTHER" id="PTHR10160">
    <property type="entry name" value="NAD(P) TRANSHYDROGENASE"/>
    <property type="match status" value="1"/>
</dbReference>
<evidence type="ECO:0000256" key="2">
    <source>
        <dbReference type="ARBA" id="ARBA00005689"/>
    </source>
</evidence>
<keyword evidence="5" id="KW-0521">NADP</keyword>
<evidence type="ECO:0000256" key="4">
    <source>
        <dbReference type="ARBA" id="ARBA00022741"/>
    </source>
</evidence>
<evidence type="ECO:0000256" key="13">
    <source>
        <dbReference type="ARBA" id="ARBA00081682"/>
    </source>
</evidence>
<dbReference type="EMBL" id="CP042906">
    <property type="protein sequence ID" value="QEX18865.1"/>
    <property type="molecule type" value="Genomic_DNA"/>
</dbReference>
<keyword evidence="18" id="KW-1185">Reference proteome</keyword>
<keyword evidence="7" id="KW-0520">NAD</keyword>
<dbReference type="FunFam" id="3.40.50.720:FF:000188">
    <property type="entry name" value="NAD(P) transhydrogenase alpha subunit 1"/>
    <property type="match status" value="1"/>
</dbReference>
<evidence type="ECO:0000256" key="12">
    <source>
        <dbReference type="ARBA" id="ARBA00077863"/>
    </source>
</evidence>
<organism evidence="17 18">
    <name type="scientific">Hypericibacter terrae</name>
    <dbReference type="NCBI Taxonomy" id="2602015"/>
    <lineage>
        <taxon>Bacteria</taxon>
        <taxon>Pseudomonadati</taxon>
        <taxon>Pseudomonadota</taxon>
        <taxon>Alphaproteobacteria</taxon>
        <taxon>Rhodospirillales</taxon>
        <taxon>Dongiaceae</taxon>
        <taxon>Hypericibacter</taxon>
    </lineage>
</organism>
<keyword evidence="4" id="KW-0547">Nucleotide-binding</keyword>
<evidence type="ECO:0000256" key="5">
    <source>
        <dbReference type="ARBA" id="ARBA00022857"/>
    </source>
</evidence>
<dbReference type="GO" id="GO:0008750">
    <property type="term" value="F:proton-translocating NAD(P)+ transhydrogenase activity"/>
    <property type="evidence" value="ECO:0007669"/>
    <property type="project" value="UniProtKB-EC"/>
</dbReference>
<dbReference type="NCBIfam" id="NF006942">
    <property type="entry name" value="PRK09424.1"/>
    <property type="match status" value="1"/>
</dbReference>
<evidence type="ECO:0000259" key="15">
    <source>
        <dbReference type="SMART" id="SM01002"/>
    </source>
</evidence>
<dbReference type="GO" id="GO:0006740">
    <property type="term" value="P:NADPH regeneration"/>
    <property type="evidence" value="ECO:0007669"/>
    <property type="project" value="TreeGrafter"/>
</dbReference>
<dbReference type="CDD" id="cd05304">
    <property type="entry name" value="Rubrum_tdh"/>
    <property type="match status" value="1"/>
</dbReference>
<dbReference type="GO" id="GO:0050661">
    <property type="term" value="F:NADP binding"/>
    <property type="evidence" value="ECO:0007669"/>
    <property type="project" value="TreeGrafter"/>
</dbReference>
<gene>
    <name evidence="17" type="primary">pntAA</name>
    <name evidence="17" type="ORF">FRZ44_41760</name>
</gene>
<dbReference type="Pfam" id="PF05222">
    <property type="entry name" value="AlaDh_PNT_N"/>
    <property type="match status" value="1"/>
</dbReference>
<dbReference type="AlphaFoldDB" id="A0A5J6MQG3"/>
<dbReference type="EC" id="7.1.1.1" evidence="3"/>
<dbReference type="GO" id="GO:0005886">
    <property type="term" value="C:plasma membrane"/>
    <property type="evidence" value="ECO:0007669"/>
    <property type="project" value="TreeGrafter"/>
</dbReference>
<evidence type="ECO:0000256" key="11">
    <source>
        <dbReference type="ARBA" id="ARBA00076996"/>
    </source>
</evidence>
<keyword evidence="6" id="KW-1278">Translocase</keyword>
<comment type="subunit">
    <text evidence="9">Heterotrimer of two alpha chains and a beta (PntB) chain; in Rhodospirillum, the alpha chain is made of two subunits (PntAA and PntAB) and forms a dimer.</text>
</comment>
<evidence type="ECO:0000256" key="9">
    <source>
        <dbReference type="ARBA" id="ARBA00063359"/>
    </source>
</evidence>
<evidence type="ECO:0000313" key="18">
    <source>
        <dbReference type="Proteomes" id="UP000326202"/>
    </source>
</evidence>
<dbReference type="InterPro" id="IPR007886">
    <property type="entry name" value="AlaDH/PNT_N"/>
</dbReference>
<dbReference type="Gene3D" id="3.40.50.720">
    <property type="entry name" value="NAD(P)-binding Rossmann-like Domain"/>
    <property type="match status" value="2"/>
</dbReference>
<comment type="function">
    <text evidence="1">The transhydrogenation between NADH and NADP is coupled to respiration and ATP hydrolysis and functions as a proton pump across the membrane.</text>
</comment>
<dbReference type="SMART" id="SM01003">
    <property type="entry name" value="AlaDh_PNT_N"/>
    <property type="match status" value="1"/>
</dbReference>
<dbReference type="SMART" id="SM01002">
    <property type="entry name" value="AlaDh_PNT_C"/>
    <property type="match status" value="1"/>
</dbReference>
<proteinExistence type="inferred from homology"/>